<keyword evidence="9" id="KW-0677">Repeat</keyword>
<evidence type="ECO:0000256" key="14">
    <source>
        <dbReference type="ARBA" id="ARBA00023038"/>
    </source>
</evidence>
<sequence length="449" mass="50258">MHEPGGFQSFYPSDLDSKELLGKGCFGEVYKVIHKQTGAVMVLKCLYRMDQKGESDFLQEAAFMRNLCHPNVLGILGILYKDKKLHIVSEYIPCGSLRACLDSNVPLSWMQELSIAKDVSAGMAYLHSKRIIHRDLTSCNILLREKYSNAVVADFGLALMLSKRMSRQRRLQAGDPYVMAPEMIREESYDERADIFSFGVTLCEMIGKCNVDPDVLTRNKNFGIDRDSFLTKFILCTDCPKPFYELALKCASVDPQERPPFDLLYDWISALMAACAMQDYSEFDQFVDEIKSFTGNSSMFCDDDNDCHFKARRSANNSNLGDKEINSAIKSNDEFKNGSSSSANSHKYYSKTPPASRPSSSCLARWSSLNRRKISLDLGYYDSTSPQGGYSNQHLNSTVNGKINGLKSGLNINNGAVNKNAINHSLSNEDFVSRDDSVITCNSSAEDFD</sequence>
<dbReference type="InterPro" id="IPR000719">
    <property type="entry name" value="Prot_kinase_dom"/>
</dbReference>
<keyword evidence="6" id="KW-0723">Serine/threonine-protein kinase</keyword>
<evidence type="ECO:0000256" key="5">
    <source>
        <dbReference type="ARBA" id="ARBA00022490"/>
    </source>
</evidence>
<feature type="domain" description="Protein kinase" evidence="21">
    <location>
        <begin position="15"/>
        <end position="268"/>
    </location>
</feature>
<dbReference type="InterPro" id="IPR050940">
    <property type="entry name" value="Actin_reg-Ser/Thr_kinase"/>
</dbReference>
<comment type="catalytic activity">
    <reaction evidence="17">
        <text>L-threonyl-[protein] + ATP = O-phospho-L-threonyl-[protein] + ADP + H(+)</text>
        <dbReference type="Rhea" id="RHEA:46608"/>
        <dbReference type="Rhea" id="RHEA-COMP:11060"/>
        <dbReference type="Rhea" id="RHEA-COMP:11605"/>
        <dbReference type="ChEBI" id="CHEBI:15378"/>
        <dbReference type="ChEBI" id="CHEBI:30013"/>
        <dbReference type="ChEBI" id="CHEBI:30616"/>
        <dbReference type="ChEBI" id="CHEBI:61977"/>
        <dbReference type="ChEBI" id="CHEBI:456216"/>
        <dbReference type="EC" id="2.7.12.1"/>
    </reaction>
</comment>
<evidence type="ECO:0000256" key="10">
    <source>
        <dbReference type="ARBA" id="ARBA00022741"/>
    </source>
</evidence>
<evidence type="ECO:0000256" key="20">
    <source>
        <dbReference type="SAM" id="MobiDB-lite"/>
    </source>
</evidence>
<dbReference type="GO" id="GO:0046872">
    <property type="term" value="F:metal ion binding"/>
    <property type="evidence" value="ECO:0007669"/>
    <property type="project" value="UniProtKB-KW"/>
</dbReference>
<dbReference type="PANTHER" id="PTHR46485:SF4">
    <property type="entry name" value="LIM DOMAIN KINASE 1"/>
    <property type="match status" value="1"/>
</dbReference>
<comment type="similarity">
    <text evidence="4">Belongs to the protein kinase superfamily. TKL Ser/Thr protein kinase family.</text>
</comment>
<keyword evidence="12" id="KW-0862">Zinc</keyword>
<evidence type="ECO:0000256" key="2">
    <source>
        <dbReference type="ARBA" id="ARBA00001946"/>
    </source>
</evidence>
<dbReference type="GO" id="GO:0005524">
    <property type="term" value="F:ATP binding"/>
    <property type="evidence" value="ECO:0007669"/>
    <property type="project" value="UniProtKB-UniRule"/>
</dbReference>
<dbReference type="Gene3D" id="3.30.200.20">
    <property type="entry name" value="Phosphorylase Kinase, domain 1"/>
    <property type="match status" value="1"/>
</dbReference>
<organism evidence="22 23">
    <name type="scientific">Romanomermis culicivorax</name>
    <name type="common">Nematode worm</name>
    <dbReference type="NCBI Taxonomy" id="13658"/>
    <lineage>
        <taxon>Eukaryota</taxon>
        <taxon>Metazoa</taxon>
        <taxon>Ecdysozoa</taxon>
        <taxon>Nematoda</taxon>
        <taxon>Enoplea</taxon>
        <taxon>Dorylaimia</taxon>
        <taxon>Mermithida</taxon>
        <taxon>Mermithoidea</taxon>
        <taxon>Mermithidae</taxon>
        <taxon>Romanomermis</taxon>
    </lineage>
</organism>
<evidence type="ECO:0000256" key="15">
    <source>
        <dbReference type="ARBA" id="ARBA00023211"/>
    </source>
</evidence>
<keyword evidence="11" id="KW-0418">Kinase</keyword>
<dbReference type="FunFam" id="3.30.200.20:FF:000038">
    <property type="entry name" value="LIM domain kinase 2"/>
    <property type="match status" value="1"/>
</dbReference>
<reference evidence="23" key="1">
    <citation type="submission" date="2022-11" db="UniProtKB">
        <authorList>
            <consortium name="WormBaseParasite"/>
        </authorList>
    </citation>
    <scope>IDENTIFICATION</scope>
</reference>
<evidence type="ECO:0000259" key="21">
    <source>
        <dbReference type="PROSITE" id="PS50011"/>
    </source>
</evidence>
<evidence type="ECO:0000256" key="11">
    <source>
        <dbReference type="ARBA" id="ARBA00022777"/>
    </source>
</evidence>
<evidence type="ECO:0000256" key="17">
    <source>
        <dbReference type="ARBA" id="ARBA00049308"/>
    </source>
</evidence>
<dbReference type="PANTHER" id="PTHR46485">
    <property type="entry name" value="LIM DOMAIN KINASE 1"/>
    <property type="match status" value="1"/>
</dbReference>
<evidence type="ECO:0000256" key="6">
    <source>
        <dbReference type="ARBA" id="ARBA00022527"/>
    </source>
</evidence>
<dbReference type="PROSITE" id="PS50011">
    <property type="entry name" value="PROTEIN_KINASE_DOM"/>
    <property type="match status" value="1"/>
</dbReference>
<comment type="catalytic activity">
    <reaction evidence="18">
        <text>L-tyrosyl-[protein] + ATP = O-phospho-L-tyrosyl-[protein] + ADP + H(+)</text>
        <dbReference type="Rhea" id="RHEA:10596"/>
        <dbReference type="Rhea" id="RHEA-COMP:10136"/>
        <dbReference type="Rhea" id="RHEA-COMP:20101"/>
        <dbReference type="ChEBI" id="CHEBI:15378"/>
        <dbReference type="ChEBI" id="CHEBI:30616"/>
        <dbReference type="ChEBI" id="CHEBI:46858"/>
        <dbReference type="ChEBI" id="CHEBI:61978"/>
        <dbReference type="ChEBI" id="CHEBI:456216"/>
        <dbReference type="EC" id="2.7.12.1"/>
    </reaction>
</comment>
<evidence type="ECO:0000313" key="22">
    <source>
        <dbReference type="Proteomes" id="UP000887565"/>
    </source>
</evidence>
<dbReference type="GO" id="GO:0004712">
    <property type="term" value="F:protein serine/threonine/tyrosine kinase activity"/>
    <property type="evidence" value="ECO:0007669"/>
    <property type="project" value="UniProtKB-EC"/>
</dbReference>
<dbReference type="GO" id="GO:0030036">
    <property type="term" value="P:actin cytoskeleton organization"/>
    <property type="evidence" value="ECO:0007669"/>
    <property type="project" value="TreeGrafter"/>
</dbReference>
<dbReference type="AlphaFoldDB" id="A0A915I1K9"/>
<keyword evidence="8" id="KW-0479">Metal-binding</keyword>
<comment type="cofactor">
    <cofactor evidence="2">
        <name>Mg(2+)</name>
        <dbReference type="ChEBI" id="CHEBI:18420"/>
    </cofactor>
</comment>
<keyword evidence="10 19" id="KW-0547">Nucleotide-binding</keyword>
<dbReference type="GO" id="GO:0005634">
    <property type="term" value="C:nucleus"/>
    <property type="evidence" value="ECO:0007669"/>
    <property type="project" value="TreeGrafter"/>
</dbReference>
<dbReference type="WBParaSite" id="nRc.2.0.1.t08018-RA">
    <property type="protein sequence ID" value="nRc.2.0.1.t08018-RA"/>
    <property type="gene ID" value="nRc.2.0.1.g08018"/>
</dbReference>
<evidence type="ECO:0000313" key="23">
    <source>
        <dbReference type="WBParaSite" id="nRc.2.0.1.t08018-RA"/>
    </source>
</evidence>
<evidence type="ECO:0000256" key="4">
    <source>
        <dbReference type="ARBA" id="ARBA00005843"/>
    </source>
</evidence>
<dbReference type="OMA" id="LMAACAM"/>
<comment type="cofactor">
    <cofactor evidence="1">
        <name>Mn(2+)</name>
        <dbReference type="ChEBI" id="CHEBI:29035"/>
    </cofactor>
</comment>
<evidence type="ECO:0000256" key="1">
    <source>
        <dbReference type="ARBA" id="ARBA00001936"/>
    </source>
</evidence>
<keyword evidence="14" id="KW-0440">LIM domain</keyword>
<protein>
    <submittedName>
        <fullName evidence="23">Protein kinase domain-containing protein</fullName>
    </submittedName>
</protein>
<evidence type="ECO:0000256" key="19">
    <source>
        <dbReference type="PROSITE-ProRule" id="PRU10141"/>
    </source>
</evidence>
<evidence type="ECO:0000256" key="16">
    <source>
        <dbReference type="ARBA" id="ARBA00049003"/>
    </source>
</evidence>
<dbReference type="SUPFAM" id="SSF56112">
    <property type="entry name" value="Protein kinase-like (PK-like)"/>
    <property type="match status" value="1"/>
</dbReference>
<evidence type="ECO:0000256" key="7">
    <source>
        <dbReference type="ARBA" id="ARBA00022679"/>
    </source>
</evidence>
<feature type="binding site" evidence="19">
    <location>
        <position position="44"/>
    </location>
    <ligand>
        <name>ATP</name>
        <dbReference type="ChEBI" id="CHEBI:30616"/>
    </ligand>
</feature>
<keyword evidence="15" id="KW-0464">Manganese</keyword>
<evidence type="ECO:0000256" key="8">
    <source>
        <dbReference type="ARBA" id="ARBA00022723"/>
    </source>
</evidence>
<comment type="subcellular location">
    <subcellularLocation>
        <location evidence="3">Cytoplasm</location>
    </subcellularLocation>
</comment>
<dbReference type="PRINTS" id="PR00109">
    <property type="entry name" value="TYRKINASE"/>
</dbReference>
<keyword evidence="22" id="KW-1185">Reference proteome</keyword>
<accession>A0A915I1K9</accession>
<dbReference type="InterPro" id="IPR017441">
    <property type="entry name" value="Protein_kinase_ATP_BS"/>
</dbReference>
<proteinExistence type="inferred from homology"/>
<dbReference type="GO" id="GO:0004674">
    <property type="term" value="F:protein serine/threonine kinase activity"/>
    <property type="evidence" value="ECO:0007669"/>
    <property type="project" value="UniProtKB-KW"/>
</dbReference>
<keyword evidence="7" id="KW-0808">Transferase</keyword>
<dbReference type="PROSITE" id="PS00109">
    <property type="entry name" value="PROTEIN_KINASE_TYR"/>
    <property type="match status" value="1"/>
</dbReference>
<evidence type="ECO:0000256" key="3">
    <source>
        <dbReference type="ARBA" id="ARBA00004496"/>
    </source>
</evidence>
<dbReference type="GO" id="GO:0005737">
    <property type="term" value="C:cytoplasm"/>
    <property type="evidence" value="ECO:0007669"/>
    <property type="project" value="UniProtKB-SubCell"/>
</dbReference>
<dbReference type="InterPro" id="IPR011009">
    <property type="entry name" value="Kinase-like_dom_sf"/>
</dbReference>
<feature type="region of interest" description="Disordered" evidence="20">
    <location>
        <begin position="332"/>
        <end position="360"/>
    </location>
</feature>
<dbReference type="PROSITE" id="PS00107">
    <property type="entry name" value="PROTEIN_KINASE_ATP"/>
    <property type="match status" value="1"/>
</dbReference>
<evidence type="ECO:0000256" key="12">
    <source>
        <dbReference type="ARBA" id="ARBA00022833"/>
    </source>
</evidence>
<comment type="catalytic activity">
    <reaction evidence="16">
        <text>L-seryl-[protein] + ATP = O-phospho-L-seryl-[protein] + ADP + H(+)</text>
        <dbReference type="Rhea" id="RHEA:17989"/>
        <dbReference type="Rhea" id="RHEA-COMP:9863"/>
        <dbReference type="Rhea" id="RHEA-COMP:11604"/>
        <dbReference type="ChEBI" id="CHEBI:15378"/>
        <dbReference type="ChEBI" id="CHEBI:29999"/>
        <dbReference type="ChEBI" id="CHEBI:30616"/>
        <dbReference type="ChEBI" id="CHEBI:83421"/>
        <dbReference type="ChEBI" id="CHEBI:456216"/>
        <dbReference type="EC" id="2.7.12.1"/>
    </reaction>
</comment>
<evidence type="ECO:0000256" key="13">
    <source>
        <dbReference type="ARBA" id="ARBA00022840"/>
    </source>
</evidence>
<keyword evidence="13 19" id="KW-0067">ATP-binding</keyword>
<feature type="compositionally biased region" description="Low complexity" evidence="20">
    <location>
        <begin position="337"/>
        <end position="351"/>
    </location>
</feature>
<evidence type="ECO:0000256" key="18">
    <source>
        <dbReference type="ARBA" id="ARBA00051680"/>
    </source>
</evidence>
<dbReference type="InterPro" id="IPR001245">
    <property type="entry name" value="Ser-Thr/Tyr_kinase_cat_dom"/>
</dbReference>
<dbReference type="Gene3D" id="1.10.510.10">
    <property type="entry name" value="Transferase(Phosphotransferase) domain 1"/>
    <property type="match status" value="1"/>
</dbReference>
<dbReference type="Proteomes" id="UP000887565">
    <property type="component" value="Unplaced"/>
</dbReference>
<evidence type="ECO:0000256" key="9">
    <source>
        <dbReference type="ARBA" id="ARBA00022737"/>
    </source>
</evidence>
<keyword evidence="5" id="KW-0963">Cytoplasm</keyword>
<name>A0A915I1K9_ROMCU</name>
<dbReference type="InterPro" id="IPR008266">
    <property type="entry name" value="Tyr_kinase_AS"/>
</dbReference>
<dbReference type="Pfam" id="PF07714">
    <property type="entry name" value="PK_Tyr_Ser-Thr"/>
    <property type="match status" value="1"/>
</dbReference>